<dbReference type="AlphaFoldDB" id="A0AAD6VBS9"/>
<evidence type="ECO:0000256" key="1">
    <source>
        <dbReference type="SAM" id="MobiDB-lite"/>
    </source>
</evidence>
<evidence type="ECO:0000313" key="3">
    <source>
        <dbReference type="Proteomes" id="UP001219525"/>
    </source>
</evidence>
<gene>
    <name evidence="2" type="ORF">GGX14DRAFT_395661</name>
</gene>
<comment type="caution">
    <text evidence="2">The sequence shown here is derived from an EMBL/GenBank/DDBJ whole genome shotgun (WGS) entry which is preliminary data.</text>
</comment>
<name>A0AAD6VBS9_9AGAR</name>
<feature type="region of interest" description="Disordered" evidence="1">
    <location>
        <begin position="44"/>
        <end position="156"/>
    </location>
</feature>
<accession>A0AAD6VBS9</accession>
<dbReference type="Proteomes" id="UP001219525">
    <property type="component" value="Unassembled WGS sequence"/>
</dbReference>
<keyword evidence="3" id="KW-1185">Reference proteome</keyword>
<feature type="compositionally biased region" description="Basic and acidic residues" evidence="1">
    <location>
        <begin position="60"/>
        <end position="74"/>
    </location>
</feature>
<feature type="region of interest" description="Disordered" evidence="1">
    <location>
        <begin position="210"/>
        <end position="253"/>
    </location>
</feature>
<organism evidence="2 3">
    <name type="scientific">Mycena pura</name>
    <dbReference type="NCBI Taxonomy" id="153505"/>
    <lineage>
        <taxon>Eukaryota</taxon>
        <taxon>Fungi</taxon>
        <taxon>Dikarya</taxon>
        <taxon>Basidiomycota</taxon>
        <taxon>Agaricomycotina</taxon>
        <taxon>Agaricomycetes</taxon>
        <taxon>Agaricomycetidae</taxon>
        <taxon>Agaricales</taxon>
        <taxon>Marasmiineae</taxon>
        <taxon>Mycenaceae</taxon>
        <taxon>Mycena</taxon>
    </lineage>
</organism>
<proteinExistence type="predicted"/>
<evidence type="ECO:0000313" key="2">
    <source>
        <dbReference type="EMBL" id="KAJ7208505.1"/>
    </source>
</evidence>
<sequence length="384" mass="41454">MYSTVQVGSDLTPSPNRETHLSQALLTIHDHGFIHGARFVRPEARSSHSVSESPTAAEVSRVDPPKPLIKLDKKPKNKPQTAPAPHYVLSRTMRPSSSSKATDSESVESDTRRKQPESGSVAPLLNLRRPKKTGTESTPAIQLPPTGGHPDLDLEDSAGLQPITVQPRHARSDKAARMLGETAAGFPPSTLEPDCALDPPDADSLVSTQFSDGDKFGISSRTASDLLSVEEHEEEEEGSSSWRGEADSSAGGATSFKCIEESSELIEDSDCYRDDAYVQRNSALLLAPMEFRPPQYCDARHAARAYPERTHTRAVGRSRRAGLTGRPSSVVGPSRQTFCRLPDGTVTGRMSLVTDRQLTAVDGLTGWAGFMSGLGHNFGETTIK</sequence>
<protein>
    <submittedName>
        <fullName evidence="2">Uncharacterized protein</fullName>
    </submittedName>
</protein>
<feature type="region of interest" description="Disordered" evidence="1">
    <location>
        <begin position="311"/>
        <end position="333"/>
    </location>
</feature>
<reference evidence="2" key="1">
    <citation type="submission" date="2023-03" db="EMBL/GenBank/DDBJ databases">
        <title>Massive genome expansion in bonnet fungi (Mycena s.s.) driven by repeated elements and novel gene families across ecological guilds.</title>
        <authorList>
            <consortium name="Lawrence Berkeley National Laboratory"/>
            <person name="Harder C.B."/>
            <person name="Miyauchi S."/>
            <person name="Viragh M."/>
            <person name="Kuo A."/>
            <person name="Thoen E."/>
            <person name="Andreopoulos B."/>
            <person name="Lu D."/>
            <person name="Skrede I."/>
            <person name="Drula E."/>
            <person name="Henrissat B."/>
            <person name="Morin E."/>
            <person name="Kohler A."/>
            <person name="Barry K."/>
            <person name="LaButti K."/>
            <person name="Morin E."/>
            <person name="Salamov A."/>
            <person name="Lipzen A."/>
            <person name="Mereny Z."/>
            <person name="Hegedus B."/>
            <person name="Baldrian P."/>
            <person name="Stursova M."/>
            <person name="Weitz H."/>
            <person name="Taylor A."/>
            <person name="Grigoriev I.V."/>
            <person name="Nagy L.G."/>
            <person name="Martin F."/>
            <person name="Kauserud H."/>
        </authorList>
    </citation>
    <scope>NUCLEOTIDE SEQUENCE</scope>
    <source>
        <strain evidence="2">9144</strain>
    </source>
</reference>
<dbReference type="EMBL" id="JARJCW010000033">
    <property type="protein sequence ID" value="KAJ7208505.1"/>
    <property type="molecule type" value="Genomic_DNA"/>
</dbReference>